<dbReference type="Gene3D" id="3.40.50.720">
    <property type="entry name" value="NAD(P)-binding Rossmann-like Domain"/>
    <property type="match status" value="1"/>
</dbReference>
<gene>
    <name evidence="1" type="ORF">S01H4_16032</name>
</gene>
<evidence type="ECO:0008006" key="2">
    <source>
        <dbReference type="Google" id="ProtNLM"/>
    </source>
</evidence>
<dbReference type="Pfam" id="PF02423">
    <property type="entry name" value="OCD_Mu_crystall"/>
    <property type="match status" value="1"/>
</dbReference>
<name>X1A079_9ZZZZ</name>
<dbReference type="AlphaFoldDB" id="X1A079"/>
<reference evidence="1" key="1">
    <citation type="journal article" date="2014" name="Front. Microbiol.">
        <title>High frequency of phylogenetically diverse reductive dehalogenase-homologous genes in deep subseafloor sedimentary metagenomes.</title>
        <authorList>
            <person name="Kawai M."/>
            <person name="Futagami T."/>
            <person name="Toyoda A."/>
            <person name="Takaki Y."/>
            <person name="Nishi S."/>
            <person name="Hori S."/>
            <person name="Arai W."/>
            <person name="Tsubouchi T."/>
            <person name="Morono Y."/>
            <person name="Uchiyama I."/>
            <person name="Ito T."/>
            <person name="Fujiyama A."/>
            <person name="Inagaki F."/>
            <person name="Takami H."/>
        </authorList>
    </citation>
    <scope>NUCLEOTIDE SEQUENCE</scope>
    <source>
        <strain evidence="1">Expedition CK06-06</strain>
    </source>
</reference>
<dbReference type="EMBL" id="BART01007023">
    <property type="protein sequence ID" value="GAG53691.1"/>
    <property type="molecule type" value="Genomic_DNA"/>
</dbReference>
<dbReference type="InterPro" id="IPR003462">
    <property type="entry name" value="ODC_Mu_crystall"/>
</dbReference>
<evidence type="ECO:0000313" key="1">
    <source>
        <dbReference type="EMBL" id="GAG53691.1"/>
    </source>
</evidence>
<accession>X1A079</accession>
<organism evidence="1">
    <name type="scientific">marine sediment metagenome</name>
    <dbReference type="NCBI Taxonomy" id="412755"/>
    <lineage>
        <taxon>unclassified sequences</taxon>
        <taxon>metagenomes</taxon>
        <taxon>ecological metagenomes</taxon>
    </lineage>
</organism>
<feature type="non-terminal residue" evidence="1">
    <location>
        <position position="1"/>
    </location>
</feature>
<dbReference type="InterPro" id="IPR023401">
    <property type="entry name" value="ODC_N"/>
</dbReference>
<dbReference type="GO" id="GO:0005737">
    <property type="term" value="C:cytoplasm"/>
    <property type="evidence" value="ECO:0007669"/>
    <property type="project" value="TreeGrafter"/>
</dbReference>
<dbReference type="Gene3D" id="3.30.1780.10">
    <property type="entry name" value="ornithine cyclodeaminase, domain 1"/>
    <property type="match status" value="1"/>
</dbReference>
<sequence length="164" mass="17876">TRSEARSKWIADRLKDVEIDIRFTSVEDAVRGSDIVITVTPSEAPLVRDEWVEEGTHISAMGADDKGKHELDTAILKRGSLFADYPKQSVVIGEFQHAYGDGLIESVDDICAMGLVTLGKSPGRISDSQITIFDSSGIAIQDLAVAGAVYKAAQQMDQIQYIDF</sequence>
<dbReference type="SUPFAM" id="SSF51735">
    <property type="entry name" value="NAD(P)-binding Rossmann-fold domains"/>
    <property type="match status" value="1"/>
</dbReference>
<dbReference type="PANTHER" id="PTHR13812">
    <property type="entry name" value="KETIMINE REDUCTASE MU-CRYSTALLIN"/>
    <property type="match status" value="1"/>
</dbReference>
<comment type="caution">
    <text evidence="1">The sequence shown here is derived from an EMBL/GenBank/DDBJ whole genome shotgun (WGS) entry which is preliminary data.</text>
</comment>
<proteinExistence type="predicted"/>
<protein>
    <recommendedName>
        <fullName evidence="2">Ornithine cyclodeaminase family protein</fullName>
    </recommendedName>
</protein>
<dbReference type="InterPro" id="IPR036291">
    <property type="entry name" value="NAD(P)-bd_dom_sf"/>
</dbReference>
<dbReference type="PANTHER" id="PTHR13812:SF19">
    <property type="entry name" value="KETIMINE REDUCTASE MU-CRYSTALLIN"/>
    <property type="match status" value="1"/>
</dbReference>